<sequence length="228" mass="25568">MGGTDRTDENVNAYRISIRGKKWWWCIFTWLLDVSVQNAWQLARKANPKLVQLQFRRNLAMSYMSAHSQHPKSVGRRRKISSDDDTTRFDKIGHFVRNTLNKKQRRCRGNNCKSKVRTECLKCDVGLVHMFSIVTMKIGFVLLITSCVIGFGQSSVFDKTIPFAETNLVHTGFDKLFNAAAGTNIGCLGCPFYRGGNCFECCVQHGYSSGGSCGGFLFATCFCVGTAR</sequence>
<dbReference type="Proteomes" id="UP001151699">
    <property type="component" value="Chromosome A"/>
</dbReference>
<evidence type="ECO:0000313" key="2">
    <source>
        <dbReference type="EMBL" id="KAJ6647185.1"/>
    </source>
</evidence>
<name>A0A9Q0S8I7_9DIPT</name>
<accession>A0A9Q0S8I7</accession>
<proteinExistence type="predicted"/>
<evidence type="ECO:0000313" key="3">
    <source>
        <dbReference type="Proteomes" id="UP001151699"/>
    </source>
</evidence>
<comment type="caution">
    <text evidence="2">The sequence shown here is derived from an EMBL/GenBank/DDBJ whole genome shotgun (WGS) entry which is preliminary data.</text>
</comment>
<dbReference type="InterPro" id="IPR029526">
    <property type="entry name" value="PGBD"/>
</dbReference>
<dbReference type="PANTHER" id="PTHR46599">
    <property type="entry name" value="PIGGYBAC TRANSPOSABLE ELEMENT-DERIVED PROTEIN 4"/>
    <property type="match status" value="1"/>
</dbReference>
<evidence type="ECO:0000259" key="1">
    <source>
        <dbReference type="Pfam" id="PF13843"/>
    </source>
</evidence>
<feature type="domain" description="PiggyBac transposable element-derived protein" evidence="1">
    <location>
        <begin position="1"/>
        <end position="40"/>
    </location>
</feature>
<protein>
    <submittedName>
        <fullName evidence="2">Chimeric ERCC6-PGBD3 protein</fullName>
    </submittedName>
</protein>
<dbReference type="AlphaFoldDB" id="A0A9Q0S8I7"/>
<keyword evidence="3" id="KW-1185">Reference proteome</keyword>
<dbReference type="EMBL" id="WJQU01000001">
    <property type="protein sequence ID" value="KAJ6647185.1"/>
    <property type="molecule type" value="Genomic_DNA"/>
</dbReference>
<reference evidence="2" key="1">
    <citation type="submission" date="2022-07" db="EMBL/GenBank/DDBJ databases">
        <authorList>
            <person name="Trinca V."/>
            <person name="Uliana J.V.C."/>
            <person name="Torres T.T."/>
            <person name="Ward R.J."/>
            <person name="Monesi N."/>
        </authorList>
    </citation>
    <scope>NUCLEOTIDE SEQUENCE</scope>
    <source>
        <strain evidence="2">HSMRA1968</strain>
        <tissue evidence="2">Whole embryos</tissue>
    </source>
</reference>
<dbReference type="PANTHER" id="PTHR46599:SF3">
    <property type="entry name" value="PIGGYBAC TRANSPOSABLE ELEMENT-DERIVED PROTEIN 4"/>
    <property type="match status" value="1"/>
</dbReference>
<gene>
    <name evidence="2" type="primary">ERCC6</name>
    <name evidence="2" type="ORF">Bhyg_02405</name>
</gene>
<dbReference type="Pfam" id="PF13843">
    <property type="entry name" value="DDE_Tnp_1_7"/>
    <property type="match status" value="1"/>
</dbReference>
<organism evidence="2 3">
    <name type="scientific">Pseudolycoriella hygida</name>
    <dbReference type="NCBI Taxonomy" id="35572"/>
    <lineage>
        <taxon>Eukaryota</taxon>
        <taxon>Metazoa</taxon>
        <taxon>Ecdysozoa</taxon>
        <taxon>Arthropoda</taxon>
        <taxon>Hexapoda</taxon>
        <taxon>Insecta</taxon>
        <taxon>Pterygota</taxon>
        <taxon>Neoptera</taxon>
        <taxon>Endopterygota</taxon>
        <taxon>Diptera</taxon>
        <taxon>Nematocera</taxon>
        <taxon>Sciaroidea</taxon>
        <taxon>Sciaridae</taxon>
        <taxon>Pseudolycoriella</taxon>
    </lineage>
</organism>
<dbReference type="OrthoDB" id="8062268at2759"/>